<dbReference type="VEuPathDB" id="FungiDB:RhiirA1_471442"/>
<evidence type="ECO:0000313" key="2">
    <source>
        <dbReference type="Proteomes" id="UP000232688"/>
    </source>
</evidence>
<accession>A0A2I1EHE4</accession>
<reference evidence="1 2" key="1">
    <citation type="submission" date="2017-10" db="EMBL/GenBank/DDBJ databases">
        <title>Extensive intraspecific genome diversity in a model arbuscular mycorrhizal fungus.</title>
        <authorList>
            <person name="Chen E.C.H."/>
            <person name="Morin E."/>
            <person name="Baudet D."/>
            <person name="Noel J."/>
            <person name="Ndikumana S."/>
            <person name="Charron P."/>
            <person name="St-Onge C."/>
            <person name="Giorgi J."/>
            <person name="Grigoriev I.V."/>
            <person name="Roux C."/>
            <person name="Martin F.M."/>
            <person name="Corradi N."/>
        </authorList>
    </citation>
    <scope>NUCLEOTIDE SEQUENCE [LARGE SCALE GENOMIC DNA]</scope>
    <source>
        <strain evidence="1 2">A1</strain>
    </source>
</reference>
<comment type="caution">
    <text evidence="1">The sequence shown here is derived from an EMBL/GenBank/DDBJ whole genome shotgun (WGS) entry which is preliminary data.</text>
</comment>
<dbReference type="VEuPathDB" id="FungiDB:RhiirFUN_022544"/>
<organism evidence="1 2">
    <name type="scientific">Rhizophagus irregularis</name>
    <dbReference type="NCBI Taxonomy" id="588596"/>
    <lineage>
        <taxon>Eukaryota</taxon>
        <taxon>Fungi</taxon>
        <taxon>Fungi incertae sedis</taxon>
        <taxon>Mucoromycota</taxon>
        <taxon>Glomeromycotina</taxon>
        <taxon>Glomeromycetes</taxon>
        <taxon>Glomerales</taxon>
        <taxon>Glomeraceae</taxon>
        <taxon>Rhizophagus</taxon>
    </lineage>
</organism>
<proteinExistence type="predicted"/>
<sequence length="141" mass="16451">MDASFNLYMLSSNGPEVYAVNIYKDDKNKDGYVKIDLNTNISLDLLKVLHLRNYIRKEVDIHDINKLKLWKLEGFKLIDIKEQNISTEEEIVQKLHEKEMELDEPFSTYFQNELNDKNKSGSSIITIIPATITIAKRKMND</sequence>
<dbReference type="OrthoDB" id="2424170at2759"/>
<name>A0A2I1EHE4_9GLOM</name>
<protein>
    <submittedName>
        <fullName evidence="1">Uncharacterized protein</fullName>
    </submittedName>
</protein>
<gene>
    <name evidence="1" type="ORF">RhiirA1_471442</name>
</gene>
<dbReference type="EMBL" id="LLXH01001623">
    <property type="protein sequence ID" value="PKC58129.1"/>
    <property type="molecule type" value="Genomic_DNA"/>
</dbReference>
<dbReference type="VEuPathDB" id="FungiDB:FUN_003524"/>
<dbReference type="AlphaFoldDB" id="A0A2I1EHE4"/>
<dbReference type="Proteomes" id="UP000232688">
    <property type="component" value="Unassembled WGS sequence"/>
</dbReference>
<evidence type="ECO:0000313" key="1">
    <source>
        <dbReference type="EMBL" id="PKC58129.1"/>
    </source>
</evidence>
<reference evidence="1 2" key="2">
    <citation type="submission" date="2017-10" db="EMBL/GenBank/DDBJ databases">
        <title>Genome analyses suggest a sexual origin of heterokaryosis in a supposedly ancient asexual fungus.</title>
        <authorList>
            <person name="Corradi N."/>
            <person name="Sedzielewska K."/>
            <person name="Noel J."/>
            <person name="Charron P."/>
            <person name="Farinelli L."/>
            <person name="Marton T."/>
            <person name="Kruger M."/>
            <person name="Pelin A."/>
            <person name="Brachmann A."/>
            <person name="Corradi N."/>
        </authorList>
    </citation>
    <scope>NUCLEOTIDE SEQUENCE [LARGE SCALE GENOMIC DNA]</scope>
    <source>
        <strain evidence="1 2">A1</strain>
    </source>
</reference>